<gene>
    <name evidence="1" type="ORF">KCG35_16235</name>
</gene>
<accession>A0ABS5ZHY8</accession>
<sequence length="71" mass="7882">MNAEELIIQQTNSMNEAYNELLALSGSILTEATTENLLKIYNLLLKSIEQQNQINQAILSEIKALKTTSAT</sequence>
<dbReference type="EMBL" id="JAGSOY010000042">
    <property type="protein sequence ID" value="MBU2712617.1"/>
    <property type="molecule type" value="Genomic_DNA"/>
</dbReference>
<name>A0ABS5ZHY8_9GAMM</name>
<dbReference type="RefSeq" id="WP_215820843.1">
    <property type="nucleotide sequence ID" value="NZ_JAGSOY010000042.1"/>
</dbReference>
<proteinExistence type="predicted"/>
<organism evidence="1 2">
    <name type="scientific">Zooshikella harenae</name>
    <dbReference type="NCBI Taxonomy" id="2827238"/>
    <lineage>
        <taxon>Bacteria</taxon>
        <taxon>Pseudomonadati</taxon>
        <taxon>Pseudomonadota</taxon>
        <taxon>Gammaproteobacteria</taxon>
        <taxon>Oceanospirillales</taxon>
        <taxon>Zooshikellaceae</taxon>
        <taxon>Zooshikella</taxon>
    </lineage>
</organism>
<comment type="caution">
    <text evidence="1">The sequence shown here is derived from an EMBL/GenBank/DDBJ whole genome shotgun (WGS) entry which is preliminary data.</text>
</comment>
<keyword evidence="2" id="KW-1185">Reference proteome</keyword>
<protein>
    <submittedName>
        <fullName evidence="1">Uncharacterized protein</fullName>
    </submittedName>
</protein>
<reference evidence="1 2" key="1">
    <citation type="submission" date="2021-04" db="EMBL/GenBank/DDBJ databases">
        <authorList>
            <person name="Pira H."/>
            <person name="Risdian C."/>
            <person name="Wink J."/>
        </authorList>
    </citation>
    <scope>NUCLEOTIDE SEQUENCE [LARGE SCALE GENOMIC DNA]</scope>
    <source>
        <strain evidence="1 2">WH53</strain>
    </source>
</reference>
<dbReference type="Proteomes" id="UP000690515">
    <property type="component" value="Unassembled WGS sequence"/>
</dbReference>
<evidence type="ECO:0000313" key="1">
    <source>
        <dbReference type="EMBL" id="MBU2712617.1"/>
    </source>
</evidence>
<evidence type="ECO:0000313" key="2">
    <source>
        <dbReference type="Proteomes" id="UP000690515"/>
    </source>
</evidence>